<protein>
    <submittedName>
        <fullName evidence="1">Uncharacterized protein</fullName>
    </submittedName>
</protein>
<comment type="caution">
    <text evidence="1">The sequence shown here is derived from an EMBL/GenBank/DDBJ whole genome shotgun (WGS) entry which is preliminary data.</text>
</comment>
<keyword evidence="2" id="KW-1185">Reference proteome</keyword>
<evidence type="ECO:0000313" key="2">
    <source>
        <dbReference type="Proteomes" id="UP000240542"/>
    </source>
</evidence>
<dbReference type="OrthoDB" id="9943626at2"/>
<gene>
    <name evidence="1" type="ORF">CLV63_113220</name>
</gene>
<dbReference type="AlphaFoldDB" id="A0A2P8DFT3"/>
<organism evidence="1 2">
    <name type="scientific">Murinocardiopsis flavida</name>
    <dbReference type="NCBI Taxonomy" id="645275"/>
    <lineage>
        <taxon>Bacteria</taxon>
        <taxon>Bacillati</taxon>
        <taxon>Actinomycetota</taxon>
        <taxon>Actinomycetes</taxon>
        <taxon>Streptosporangiales</taxon>
        <taxon>Nocardiopsidaceae</taxon>
        <taxon>Murinocardiopsis</taxon>
    </lineage>
</organism>
<accession>A0A2P8DFT3</accession>
<sequence length="112" mass="12495">MAHWQYNIRAATHSTLDDYDDVVVRGHLKEHPTNVEFRLAIVEDAVRTVRAAVEAERATWPRPTWCPRADHLKAVADYAAHACDCDYCLGQSTATDDPDVLVAGTWPSNPAH</sequence>
<evidence type="ECO:0000313" key="1">
    <source>
        <dbReference type="EMBL" id="PSK96057.1"/>
    </source>
</evidence>
<dbReference type="RefSeq" id="WP_106584494.1">
    <property type="nucleotide sequence ID" value="NZ_PYGA01000013.1"/>
</dbReference>
<proteinExistence type="predicted"/>
<dbReference type="EMBL" id="PYGA01000013">
    <property type="protein sequence ID" value="PSK96057.1"/>
    <property type="molecule type" value="Genomic_DNA"/>
</dbReference>
<dbReference type="Proteomes" id="UP000240542">
    <property type="component" value="Unassembled WGS sequence"/>
</dbReference>
<name>A0A2P8DFT3_9ACTN</name>
<reference evidence="1 2" key="1">
    <citation type="submission" date="2018-03" db="EMBL/GenBank/DDBJ databases">
        <title>Genomic Encyclopedia of Archaeal and Bacterial Type Strains, Phase II (KMG-II): from individual species to whole genera.</title>
        <authorList>
            <person name="Goeker M."/>
        </authorList>
    </citation>
    <scope>NUCLEOTIDE SEQUENCE [LARGE SCALE GENOMIC DNA]</scope>
    <source>
        <strain evidence="1 2">DSM 45312</strain>
    </source>
</reference>